<dbReference type="KEGG" id="aar:Acear_1042"/>
<dbReference type="RefSeq" id="WP_013278014.1">
    <property type="nucleotide sequence ID" value="NC_014378.1"/>
</dbReference>
<reference evidence="1 2" key="1">
    <citation type="journal article" date="2010" name="Stand. Genomic Sci.">
        <title>Complete genome sequence of Acetohalobium arabaticum type strain (Z-7288).</title>
        <authorList>
            <person name="Sikorski J."/>
            <person name="Lapidus A."/>
            <person name="Chertkov O."/>
            <person name="Lucas S."/>
            <person name="Copeland A."/>
            <person name="Glavina Del Rio T."/>
            <person name="Nolan M."/>
            <person name="Tice H."/>
            <person name="Cheng J.F."/>
            <person name="Han C."/>
            <person name="Brambilla E."/>
            <person name="Pitluck S."/>
            <person name="Liolios K."/>
            <person name="Ivanova N."/>
            <person name="Mavromatis K."/>
            <person name="Mikhailova N."/>
            <person name="Pati A."/>
            <person name="Bruce D."/>
            <person name="Detter C."/>
            <person name="Tapia R."/>
            <person name="Goodwin L."/>
            <person name="Chen A."/>
            <person name="Palaniappan K."/>
            <person name="Land M."/>
            <person name="Hauser L."/>
            <person name="Chang Y.J."/>
            <person name="Jeffries C.D."/>
            <person name="Rohde M."/>
            <person name="Goker M."/>
            <person name="Spring S."/>
            <person name="Woyke T."/>
            <person name="Bristow J."/>
            <person name="Eisen J.A."/>
            <person name="Markowitz V."/>
            <person name="Hugenholtz P."/>
            <person name="Kyrpides N.C."/>
            <person name="Klenk H.P."/>
        </authorList>
    </citation>
    <scope>NUCLEOTIDE SEQUENCE [LARGE SCALE GENOMIC DNA]</scope>
    <source>
        <strain evidence="2">ATCC 49924 / DSM 5501 / Z-7288</strain>
    </source>
</reference>
<accession>D9QPX7</accession>
<dbReference type="Pfam" id="PF11385">
    <property type="entry name" value="DUF3189"/>
    <property type="match status" value="1"/>
</dbReference>
<dbReference type="OrthoDB" id="1680616at2"/>
<evidence type="ECO:0000313" key="1">
    <source>
        <dbReference type="EMBL" id="ADL12568.1"/>
    </source>
</evidence>
<protein>
    <recommendedName>
        <fullName evidence="3">DUF3189 domain-containing protein</fullName>
    </recommendedName>
</protein>
<organism evidence="1 2">
    <name type="scientific">Acetohalobium arabaticum (strain ATCC 49924 / DSM 5501 / Z-7288)</name>
    <dbReference type="NCBI Taxonomy" id="574087"/>
    <lineage>
        <taxon>Bacteria</taxon>
        <taxon>Bacillati</taxon>
        <taxon>Bacillota</taxon>
        <taxon>Clostridia</taxon>
        <taxon>Halanaerobiales</taxon>
        <taxon>Halobacteroidaceae</taxon>
        <taxon>Acetohalobium</taxon>
    </lineage>
</organism>
<evidence type="ECO:0008006" key="3">
    <source>
        <dbReference type="Google" id="ProtNLM"/>
    </source>
</evidence>
<dbReference type="EMBL" id="CP002105">
    <property type="protein sequence ID" value="ADL12568.1"/>
    <property type="molecule type" value="Genomic_DNA"/>
</dbReference>
<dbReference type="HOGENOM" id="CLU_134391_0_0_9"/>
<proteinExistence type="predicted"/>
<name>D9QPX7_ACEAZ</name>
<dbReference type="AlphaFoldDB" id="D9QPX7"/>
<evidence type="ECO:0000313" key="2">
    <source>
        <dbReference type="Proteomes" id="UP000001661"/>
    </source>
</evidence>
<dbReference type="STRING" id="574087.Acear_1042"/>
<dbReference type="Proteomes" id="UP000001661">
    <property type="component" value="Chromosome"/>
</dbReference>
<dbReference type="InterPro" id="IPR021525">
    <property type="entry name" value="DUF3189"/>
</dbReference>
<gene>
    <name evidence="1" type="ordered locus">Acear_1042</name>
</gene>
<sequence length="155" mass="17590">MKIIYYDSTGRYLAVIAAAIHLGQLDSNGGLPEWNQLEELTYFNSDDRIKAGEIIFIGRDQLGNDIYILGSEGVGGVIEKAISGIKRIFNIEVEDIFVDLTKYENWRFNLGLVIKSLNFSFLANRLIYNNLTDFFSEVKEIVSEIKGRQVDESNL</sequence>
<keyword evidence="2" id="KW-1185">Reference proteome</keyword>